<gene>
    <name evidence="2" type="ORF">M413DRAFT_27790</name>
</gene>
<accession>A0A0C2XUU7</accession>
<reference evidence="2 3" key="1">
    <citation type="submission" date="2014-04" db="EMBL/GenBank/DDBJ databases">
        <authorList>
            <consortium name="DOE Joint Genome Institute"/>
            <person name="Kuo A."/>
            <person name="Gay G."/>
            <person name="Dore J."/>
            <person name="Kohler A."/>
            <person name="Nagy L.G."/>
            <person name="Floudas D."/>
            <person name="Copeland A."/>
            <person name="Barry K.W."/>
            <person name="Cichocki N."/>
            <person name="Veneault-Fourrey C."/>
            <person name="LaButti K."/>
            <person name="Lindquist E.A."/>
            <person name="Lipzen A."/>
            <person name="Lundell T."/>
            <person name="Morin E."/>
            <person name="Murat C."/>
            <person name="Sun H."/>
            <person name="Tunlid A."/>
            <person name="Henrissat B."/>
            <person name="Grigoriev I.V."/>
            <person name="Hibbett D.S."/>
            <person name="Martin F."/>
            <person name="Nordberg H.P."/>
            <person name="Cantor M.N."/>
            <person name="Hua S.X."/>
        </authorList>
    </citation>
    <scope>NUCLEOTIDE SEQUENCE [LARGE SCALE GENOMIC DNA]</scope>
    <source>
        <strain evidence="3">h7</strain>
    </source>
</reference>
<dbReference type="EMBL" id="KN831780">
    <property type="protein sequence ID" value="KIM41438.1"/>
    <property type="molecule type" value="Genomic_DNA"/>
</dbReference>
<feature type="domain" description="F-box" evidence="1">
    <location>
        <begin position="19"/>
        <end position="77"/>
    </location>
</feature>
<dbReference type="Proteomes" id="UP000053424">
    <property type="component" value="Unassembled WGS sequence"/>
</dbReference>
<dbReference type="OrthoDB" id="3066903at2759"/>
<evidence type="ECO:0000313" key="3">
    <source>
        <dbReference type="Proteomes" id="UP000053424"/>
    </source>
</evidence>
<dbReference type="Gene3D" id="1.20.1280.50">
    <property type="match status" value="1"/>
</dbReference>
<organism evidence="2 3">
    <name type="scientific">Hebeloma cylindrosporum</name>
    <dbReference type="NCBI Taxonomy" id="76867"/>
    <lineage>
        <taxon>Eukaryota</taxon>
        <taxon>Fungi</taxon>
        <taxon>Dikarya</taxon>
        <taxon>Basidiomycota</taxon>
        <taxon>Agaricomycotina</taxon>
        <taxon>Agaricomycetes</taxon>
        <taxon>Agaricomycetidae</taxon>
        <taxon>Agaricales</taxon>
        <taxon>Agaricineae</taxon>
        <taxon>Hymenogastraceae</taxon>
        <taxon>Hebeloma</taxon>
    </lineage>
</organism>
<proteinExistence type="predicted"/>
<keyword evidence="3" id="KW-1185">Reference proteome</keyword>
<reference evidence="3" key="2">
    <citation type="submission" date="2015-01" db="EMBL/GenBank/DDBJ databases">
        <title>Evolutionary Origins and Diversification of the Mycorrhizal Mutualists.</title>
        <authorList>
            <consortium name="DOE Joint Genome Institute"/>
            <consortium name="Mycorrhizal Genomics Consortium"/>
            <person name="Kohler A."/>
            <person name="Kuo A."/>
            <person name="Nagy L.G."/>
            <person name="Floudas D."/>
            <person name="Copeland A."/>
            <person name="Barry K.W."/>
            <person name="Cichocki N."/>
            <person name="Veneault-Fourrey C."/>
            <person name="LaButti K."/>
            <person name="Lindquist E.A."/>
            <person name="Lipzen A."/>
            <person name="Lundell T."/>
            <person name="Morin E."/>
            <person name="Murat C."/>
            <person name="Riley R."/>
            <person name="Ohm R."/>
            <person name="Sun H."/>
            <person name="Tunlid A."/>
            <person name="Henrissat B."/>
            <person name="Grigoriev I.V."/>
            <person name="Hibbett D.S."/>
            <person name="Martin F."/>
        </authorList>
    </citation>
    <scope>NUCLEOTIDE SEQUENCE [LARGE SCALE GENOMIC DNA]</scope>
    <source>
        <strain evidence="3">h7</strain>
    </source>
</reference>
<dbReference type="AlphaFoldDB" id="A0A0C2XUU7"/>
<name>A0A0C2XUU7_HEBCY</name>
<dbReference type="Pfam" id="PF12937">
    <property type="entry name" value="F-box-like"/>
    <property type="match status" value="1"/>
</dbReference>
<dbReference type="InterPro" id="IPR001810">
    <property type="entry name" value="F-box_dom"/>
</dbReference>
<evidence type="ECO:0000313" key="2">
    <source>
        <dbReference type="EMBL" id="KIM41438.1"/>
    </source>
</evidence>
<dbReference type="HOGENOM" id="CLU_034753_0_0_1"/>
<sequence>MAEPITSNPPMHWTHRRANLPVEILTIIFCMIIESHHEHFTPGMEAILLEEARTIRAASQVCRLWRDVALSRHKIWAAILDVDSNSTAWIDELFRRSGSATLAIRSTPSKRRIPSQFFGSPKWDAISAHAHRLRKLDIALEYEDINYKLLPFFNQPAPLLEFLALKFSQKTGPHQPFHRNFTDAIYPFLFAGVIPKLHTLTLDNLICLWSLADPMAHNIMRLDLSLSQKDMALFSFKSCTIMHLPNLQELVVTGIERCSRFLFLLRVPSFCMTTLSFTQRDCDSALTNDPVLWVEQYLRGWQGRESPIHSWYLCTSQNEAFAFHAGRKEDPPDRPQFVLEYNGGRTSGLRLLHILEILCGEGILHESINATLDMQVDPYSSAGLAEKLAELLSQCSRLDTLTLLGRSIDKVVPVLTKFPEATAHIRHLIIDGPYPTSTSSLPEIEVLTTQYTRWLRNGGKKLEKISVCVGNSGKYEFLTKGVADFAKVVECISFRPRAVRRGELVPRGCWSLGPCDPVLQKHSSLYHYLSFFIPSNMFSLS</sequence>
<evidence type="ECO:0000259" key="1">
    <source>
        <dbReference type="Pfam" id="PF12937"/>
    </source>
</evidence>
<protein>
    <recommendedName>
        <fullName evidence="1">F-box domain-containing protein</fullName>
    </recommendedName>
</protein>